<dbReference type="CDD" id="cd00037">
    <property type="entry name" value="CLECT"/>
    <property type="match status" value="3"/>
</dbReference>
<organism>
    <name type="scientific">Branchiostoma floridae</name>
    <name type="common">Florida lancelet</name>
    <name type="synonym">Amphioxus</name>
    <dbReference type="NCBI Taxonomy" id="7739"/>
    <lineage>
        <taxon>Eukaryota</taxon>
        <taxon>Metazoa</taxon>
        <taxon>Chordata</taxon>
        <taxon>Cephalochordata</taxon>
        <taxon>Leptocardii</taxon>
        <taxon>Amphioxiformes</taxon>
        <taxon>Branchiostomatidae</taxon>
        <taxon>Branchiostoma</taxon>
    </lineage>
</organism>
<dbReference type="Gene3D" id="1.10.287.1490">
    <property type="match status" value="1"/>
</dbReference>
<dbReference type="SMART" id="SM00034">
    <property type="entry name" value="CLECT"/>
    <property type="match status" value="3"/>
</dbReference>
<feature type="coiled-coil region" evidence="3">
    <location>
        <begin position="136"/>
        <end position="170"/>
    </location>
</feature>
<evidence type="ECO:0000313" key="7">
    <source>
        <dbReference type="EMBL" id="EEN58013.1"/>
    </source>
</evidence>
<evidence type="ECO:0000256" key="2">
    <source>
        <dbReference type="ARBA" id="ARBA00023157"/>
    </source>
</evidence>
<evidence type="ECO:0000256" key="4">
    <source>
        <dbReference type="SAM" id="MobiDB-lite"/>
    </source>
</evidence>
<reference evidence="7" key="1">
    <citation type="journal article" date="2008" name="Nature">
        <title>The amphioxus genome and the evolution of the chordate karyotype.</title>
        <authorList>
            <consortium name="US DOE Joint Genome Institute (JGI-PGF)"/>
            <person name="Putnam N.H."/>
            <person name="Butts T."/>
            <person name="Ferrier D.E.K."/>
            <person name="Furlong R.F."/>
            <person name="Hellsten U."/>
            <person name="Kawashima T."/>
            <person name="Robinson-Rechavi M."/>
            <person name="Shoguchi E."/>
            <person name="Terry A."/>
            <person name="Yu J.-K."/>
            <person name="Benito-Gutierrez E.L."/>
            <person name="Dubchak I."/>
            <person name="Garcia-Fernandez J."/>
            <person name="Gibson-Brown J.J."/>
            <person name="Grigoriev I.V."/>
            <person name="Horton A.C."/>
            <person name="de Jong P.J."/>
            <person name="Jurka J."/>
            <person name="Kapitonov V.V."/>
            <person name="Kohara Y."/>
            <person name="Kuroki Y."/>
            <person name="Lindquist E."/>
            <person name="Lucas S."/>
            <person name="Osoegawa K."/>
            <person name="Pennacchio L.A."/>
            <person name="Salamov A.A."/>
            <person name="Satou Y."/>
            <person name="Sauka-Spengler T."/>
            <person name="Schmutz J."/>
            <person name="Shin-I T."/>
            <person name="Toyoda A."/>
            <person name="Bronner-Fraser M."/>
            <person name="Fujiyama A."/>
            <person name="Holland L.Z."/>
            <person name="Holland P.W.H."/>
            <person name="Satoh N."/>
            <person name="Rokhsar D.S."/>
        </authorList>
    </citation>
    <scope>NUCLEOTIDE SEQUENCE [LARGE SCALE GENOMIC DNA]</scope>
    <source>
        <strain evidence="7">S238N-H82</strain>
        <tissue evidence="7">Testes</tissue>
    </source>
</reference>
<name>C3YNQ3_BRAFL</name>
<dbReference type="Gene3D" id="3.10.100.10">
    <property type="entry name" value="Mannose-Binding Protein A, subunit A"/>
    <property type="match status" value="3"/>
</dbReference>
<feature type="domain" description="C-type lectin" evidence="6">
    <location>
        <begin position="633"/>
        <end position="752"/>
    </location>
</feature>
<proteinExistence type="predicted"/>
<evidence type="ECO:0000259" key="6">
    <source>
        <dbReference type="PROSITE" id="PS50041"/>
    </source>
</evidence>
<dbReference type="PROSITE" id="PS50041">
    <property type="entry name" value="C_TYPE_LECTIN_2"/>
    <property type="match status" value="3"/>
</dbReference>
<keyword evidence="5" id="KW-1133">Transmembrane helix</keyword>
<keyword evidence="5" id="KW-0472">Membrane</keyword>
<feature type="region of interest" description="Disordered" evidence="4">
    <location>
        <begin position="1"/>
        <end position="51"/>
    </location>
</feature>
<protein>
    <recommendedName>
        <fullName evidence="6">C-type lectin domain-containing protein</fullName>
    </recommendedName>
</protein>
<keyword evidence="1" id="KW-0430">Lectin</keyword>
<dbReference type="PROSITE" id="PS00615">
    <property type="entry name" value="C_TYPE_LECTIN_1"/>
    <property type="match status" value="2"/>
</dbReference>
<evidence type="ECO:0000256" key="5">
    <source>
        <dbReference type="SAM" id="Phobius"/>
    </source>
</evidence>
<feature type="domain" description="C-type lectin" evidence="6">
    <location>
        <begin position="505"/>
        <end position="620"/>
    </location>
</feature>
<dbReference type="FunFam" id="3.10.100.10:FF:000103">
    <property type="entry name" value="Uncharacterized protein"/>
    <property type="match status" value="3"/>
</dbReference>
<dbReference type="EMBL" id="GG666535">
    <property type="protein sequence ID" value="EEN58013.1"/>
    <property type="molecule type" value="Genomic_DNA"/>
</dbReference>
<feature type="coiled-coil region" evidence="3">
    <location>
        <begin position="875"/>
        <end position="940"/>
    </location>
</feature>
<dbReference type="Gene3D" id="1.20.1480.30">
    <property type="entry name" value="Designed four-helix bundle protein"/>
    <property type="match status" value="4"/>
</dbReference>
<dbReference type="SUPFAM" id="SSF56436">
    <property type="entry name" value="C-type lectin-like"/>
    <property type="match status" value="3"/>
</dbReference>
<keyword evidence="2" id="KW-1015">Disulfide bond</keyword>
<gene>
    <name evidence="7" type="ORF">BRAFLDRAFT_82587</name>
</gene>
<feature type="compositionally biased region" description="Basic and acidic residues" evidence="4">
    <location>
        <begin position="474"/>
        <end position="492"/>
    </location>
</feature>
<dbReference type="AlphaFoldDB" id="C3YNQ3"/>
<dbReference type="PANTHER" id="PTHR22799:SF6">
    <property type="entry name" value="C-TYPE LECTIN DOMAIN FAMILY 4 MEMBER M-LIKE"/>
    <property type="match status" value="1"/>
</dbReference>
<feature type="region of interest" description="Disordered" evidence="4">
    <location>
        <begin position="474"/>
        <end position="493"/>
    </location>
</feature>
<feature type="domain" description="C-type lectin" evidence="6">
    <location>
        <begin position="1031"/>
        <end position="1145"/>
    </location>
</feature>
<feature type="compositionally biased region" description="Polar residues" evidence="4">
    <location>
        <begin position="1"/>
        <end position="10"/>
    </location>
</feature>
<dbReference type="InterPro" id="IPR051663">
    <property type="entry name" value="CLec_Tetranectin-domain"/>
</dbReference>
<dbReference type="PANTHER" id="PTHR22799">
    <property type="entry name" value="TETRANECTIN-RELATED"/>
    <property type="match status" value="1"/>
</dbReference>
<sequence>MPGGQQQPRTGDTGIKPIRRPRTDWQARADAAASVPNPMYASGQDTTPVQQPKTDWRSIADAAASIPNALYVSRADRTYQDEARRHGAFCTFIRSHRSCITACIALLLSMVAVGLAPLTFINKEEISQLSTTVNVFKRDQDDLRRLSATVDALKRDQDDMSATVNALKRNQDMSAPVDALKHGQDNVSTTVNALKHDQDDIRQLSATVNALKHDQADIRQLSTTFDTMKRDQDNMSTTFDALKRDQDDMCQLPTTVDALKRDQDDVSATVDALAGDLDDMSATVNALKRGQDDLRRLSTAVDALKRDQYDISTTVDTLKRDHDDISTTVDTLKCGQDDIRQLSTTVDALKRDQDDVSATVDALAGDLDDMSATVNALKRGQDDIRRLSATVDALKRDQDKMYTTVGTLKRDQDDVSATVDALAGDLDDMSTTVNALKRGQDDIRRLSATVDALKRDQDDMRRLSTIVDTLKRDLDKERSRTTTSEQRRHEMNKTPASCAKGYALFRGICYKAFDTQKIFSRATVACHEDGGTLAMPRDAETNAFLISLYKSVSRGGAFWIGLHDQHKEGSFEWVDGSALGTYNSWAPGQPDNSGGREDCVYYCDKWFDVSCFWFFRFICQAVPVSCPSGYAVFRGICYKAFDTPKSFIDADATCGEDGGTLAMPRDAETNALLISFYKSVSHGGAFWIGLHDRRKEGSYEWVDGSALGTYNSWAPGQPDNSGGNQDCVFYSTYWKDKWNDSTCDWHYRFICQAVPGTTPVQQPQTDWRPIADAAASIPNALYVSRADRTYQDEASRHGAFCAFIRSHRSCITACIALLLSMVAVGVAPLTFINKEEISQLSTTVNVFKRDQDGMRQLSATVDALKRDQDDISTTADTLKRDHDDMSTTVDALKRDQDNMSTTLDALKRDQDNMSTTVDTLKRGQDDIRQLSTTVDALKRDQDDVSDTVDALAGDLDDMSATVNALKLGQDDIRRLSATVDALKRDQDNMFTIVDTLKRDLDKERSRTTTSEQRRHEMNKTPVSCPSGYAVFRGICYKVFNTAKSFSGAAAACGEDGGTLAMPRDAETNAFLISLYRSVSDSGFWFGLHDRREEGSFEWVDGSALGTYSSWSPGQPDNSGGREDCVLYSDKWFDSRCSLHFRFICQAVPATVPDRTCICLRLYSGSPAIRRKTDQLTVVPGIIATVPERTCICLRLYSGSPQ</sequence>
<keyword evidence="3" id="KW-0175">Coiled coil</keyword>
<feature type="transmembrane region" description="Helical" evidence="5">
    <location>
        <begin position="99"/>
        <end position="121"/>
    </location>
</feature>
<dbReference type="InParanoid" id="C3YNQ3"/>
<dbReference type="Pfam" id="PF00059">
    <property type="entry name" value="Lectin_C"/>
    <property type="match status" value="3"/>
</dbReference>
<dbReference type="eggNOG" id="KOG4297">
    <property type="taxonomic scope" value="Eukaryota"/>
</dbReference>
<dbReference type="InterPro" id="IPR018378">
    <property type="entry name" value="C-type_lectin_CS"/>
</dbReference>
<evidence type="ECO:0000256" key="1">
    <source>
        <dbReference type="ARBA" id="ARBA00022734"/>
    </source>
</evidence>
<keyword evidence="5" id="KW-0812">Transmembrane</keyword>
<dbReference type="InterPro" id="IPR016187">
    <property type="entry name" value="CTDL_fold"/>
</dbReference>
<dbReference type="InterPro" id="IPR001304">
    <property type="entry name" value="C-type_lectin-like"/>
</dbReference>
<dbReference type="InterPro" id="IPR016186">
    <property type="entry name" value="C-type_lectin-like/link_sf"/>
</dbReference>
<evidence type="ECO:0000256" key="3">
    <source>
        <dbReference type="SAM" id="Coils"/>
    </source>
</evidence>
<dbReference type="GO" id="GO:0030246">
    <property type="term" value="F:carbohydrate binding"/>
    <property type="evidence" value="ECO:0007669"/>
    <property type="project" value="UniProtKB-KW"/>
</dbReference>
<accession>C3YNQ3</accession>